<evidence type="ECO:0000313" key="1">
    <source>
        <dbReference type="EMBL" id="QGN28636.1"/>
    </source>
</evidence>
<gene>
    <name evidence="1" type="ORF">GFU50_03570</name>
</gene>
<name>A0ABD6YX68_ENTCA</name>
<accession>A0ABD6YX68</accession>
<dbReference type="RefSeq" id="WP_154694185.1">
    <property type="nucleotide sequence ID" value="NZ_CABGIF010000005.1"/>
</dbReference>
<dbReference type="AlphaFoldDB" id="A0ABD6YX68"/>
<dbReference type="Proteomes" id="UP000422837">
    <property type="component" value="Chromosome"/>
</dbReference>
<proteinExistence type="predicted"/>
<reference evidence="1 2" key="1">
    <citation type="submission" date="2019-11" db="EMBL/GenBank/DDBJ databases">
        <title>Detection and genome characteristic of a blood enterococcus casselifavus isolate from Zhengzhou,china.</title>
        <authorList>
            <person name="Wen P."/>
        </authorList>
    </citation>
    <scope>NUCLEOTIDE SEQUENCE [LARGE SCALE GENOMIC DNA]</scope>
    <source>
        <strain evidence="1 2">EC291</strain>
    </source>
</reference>
<organism evidence="1 2">
    <name type="scientific">Enterococcus casseliflavus</name>
    <name type="common">Enterococcus flavescens</name>
    <dbReference type="NCBI Taxonomy" id="37734"/>
    <lineage>
        <taxon>Bacteria</taxon>
        <taxon>Bacillati</taxon>
        <taxon>Bacillota</taxon>
        <taxon>Bacilli</taxon>
        <taxon>Lactobacillales</taxon>
        <taxon>Enterococcaceae</taxon>
        <taxon>Enterococcus</taxon>
    </lineage>
</organism>
<sequence length="52" mass="5755">MTVKQFVELLETLDQDKDIKIIAVGSDNNATTLIKDVEIAKADDCYKILVDG</sequence>
<evidence type="ECO:0000313" key="2">
    <source>
        <dbReference type="Proteomes" id="UP000422837"/>
    </source>
</evidence>
<dbReference type="EMBL" id="CP046123">
    <property type="protein sequence ID" value="QGN28636.1"/>
    <property type="molecule type" value="Genomic_DNA"/>
</dbReference>
<protein>
    <submittedName>
        <fullName evidence="1">Uncharacterized protein</fullName>
    </submittedName>
</protein>